<dbReference type="AlphaFoldDB" id="X0SET8"/>
<evidence type="ECO:0000256" key="3">
    <source>
        <dbReference type="ARBA" id="ARBA00023125"/>
    </source>
</evidence>
<dbReference type="GO" id="GO:0043138">
    <property type="term" value="F:3'-5' DNA helicase activity"/>
    <property type="evidence" value="ECO:0007669"/>
    <property type="project" value="TreeGrafter"/>
</dbReference>
<keyword evidence="3" id="KW-0238">DNA-binding</keyword>
<dbReference type="GO" id="GO:0003677">
    <property type="term" value="F:DNA binding"/>
    <property type="evidence" value="ECO:0007669"/>
    <property type="project" value="UniProtKB-KW"/>
</dbReference>
<evidence type="ECO:0000256" key="2">
    <source>
        <dbReference type="ARBA" id="ARBA00022840"/>
    </source>
</evidence>
<organism evidence="5">
    <name type="scientific">marine sediment metagenome</name>
    <dbReference type="NCBI Taxonomy" id="412755"/>
    <lineage>
        <taxon>unclassified sequences</taxon>
        <taxon>metagenomes</taxon>
        <taxon>ecological metagenomes</taxon>
    </lineage>
</organism>
<protein>
    <recommendedName>
        <fullName evidence="4">Helicase C-terminal domain-containing protein</fullName>
    </recommendedName>
</protein>
<keyword evidence="2" id="KW-0067">ATP-binding</keyword>
<sequence length="236" mass="27284">GTQQAVTILEKMFPDAKIERADLDTTQRKKQWQQTMKDFHAGNIDILVGTQTITKGYHFPKVTLVGVLWADLNLHFPIFNAAETSLQQLIQVAGRAGRQSDDSLVIVQAMDDHKIFQYLDETLYLKFYQNELETRSIINYPPVQRLVEIELKHTNEFIIEREAHDLGITLQHHATRMKKQIQILGPAKPPVHKIKNTFSRKIYLKSAQIQDIILIYKLVDLNQYQCAIYFTPNPVT</sequence>
<dbReference type="PROSITE" id="PS51194">
    <property type="entry name" value="HELICASE_CTER"/>
    <property type="match status" value="1"/>
</dbReference>
<accession>X0SET8</accession>
<evidence type="ECO:0000256" key="1">
    <source>
        <dbReference type="ARBA" id="ARBA00022741"/>
    </source>
</evidence>
<evidence type="ECO:0000313" key="5">
    <source>
        <dbReference type="EMBL" id="GAF79558.1"/>
    </source>
</evidence>
<dbReference type="GO" id="GO:0006310">
    <property type="term" value="P:DNA recombination"/>
    <property type="evidence" value="ECO:0007669"/>
    <property type="project" value="TreeGrafter"/>
</dbReference>
<dbReference type="PANTHER" id="PTHR30580">
    <property type="entry name" value="PRIMOSOMAL PROTEIN N"/>
    <property type="match status" value="1"/>
</dbReference>
<dbReference type="SMART" id="SM00490">
    <property type="entry name" value="HELICc"/>
    <property type="match status" value="1"/>
</dbReference>
<dbReference type="Gene3D" id="3.40.50.300">
    <property type="entry name" value="P-loop containing nucleotide triphosphate hydrolases"/>
    <property type="match status" value="1"/>
</dbReference>
<dbReference type="Pfam" id="PF18074">
    <property type="entry name" value="PriA_C"/>
    <property type="match status" value="1"/>
</dbReference>
<dbReference type="Pfam" id="PF00271">
    <property type="entry name" value="Helicase_C"/>
    <property type="match status" value="1"/>
</dbReference>
<reference evidence="5" key="1">
    <citation type="journal article" date="2014" name="Front. Microbiol.">
        <title>High frequency of phylogenetically diverse reductive dehalogenase-homologous genes in deep subseafloor sedimentary metagenomes.</title>
        <authorList>
            <person name="Kawai M."/>
            <person name="Futagami T."/>
            <person name="Toyoda A."/>
            <person name="Takaki Y."/>
            <person name="Nishi S."/>
            <person name="Hori S."/>
            <person name="Arai W."/>
            <person name="Tsubouchi T."/>
            <person name="Morono Y."/>
            <person name="Uchiyama I."/>
            <person name="Ito T."/>
            <person name="Fujiyama A."/>
            <person name="Inagaki F."/>
            <person name="Takami H."/>
        </authorList>
    </citation>
    <scope>NUCLEOTIDE SEQUENCE</scope>
    <source>
        <strain evidence="5">Expedition CK06-06</strain>
    </source>
</reference>
<keyword evidence="1" id="KW-0547">Nucleotide-binding</keyword>
<dbReference type="SUPFAM" id="SSF52540">
    <property type="entry name" value="P-loop containing nucleoside triphosphate hydrolases"/>
    <property type="match status" value="1"/>
</dbReference>
<feature type="non-terminal residue" evidence="5">
    <location>
        <position position="1"/>
    </location>
</feature>
<proteinExistence type="predicted"/>
<feature type="domain" description="Helicase C-terminal" evidence="4">
    <location>
        <begin position="1"/>
        <end position="138"/>
    </location>
</feature>
<comment type="caution">
    <text evidence="5">The sequence shown here is derived from an EMBL/GenBank/DDBJ whole genome shotgun (WGS) entry which is preliminary data.</text>
</comment>
<dbReference type="GO" id="GO:0006270">
    <property type="term" value="P:DNA replication initiation"/>
    <property type="evidence" value="ECO:0007669"/>
    <property type="project" value="TreeGrafter"/>
</dbReference>
<evidence type="ECO:0000259" key="4">
    <source>
        <dbReference type="PROSITE" id="PS51194"/>
    </source>
</evidence>
<dbReference type="GO" id="GO:0006302">
    <property type="term" value="P:double-strand break repair"/>
    <property type="evidence" value="ECO:0007669"/>
    <property type="project" value="TreeGrafter"/>
</dbReference>
<gene>
    <name evidence="5" type="ORF">S01H1_03706</name>
</gene>
<name>X0SET8_9ZZZZ</name>
<dbReference type="InterPro" id="IPR001650">
    <property type="entry name" value="Helicase_C-like"/>
</dbReference>
<dbReference type="EMBL" id="BARS01001999">
    <property type="protein sequence ID" value="GAF79558.1"/>
    <property type="molecule type" value="Genomic_DNA"/>
</dbReference>
<dbReference type="GO" id="GO:0005524">
    <property type="term" value="F:ATP binding"/>
    <property type="evidence" value="ECO:0007669"/>
    <property type="project" value="UniProtKB-KW"/>
</dbReference>
<dbReference type="PANTHER" id="PTHR30580:SF0">
    <property type="entry name" value="PRIMOSOMAL PROTEIN N"/>
    <property type="match status" value="1"/>
</dbReference>
<dbReference type="InterPro" id="IPR041236">
    <property type="entry name" value="PriA_C"/>
</dbReference>
<dbReference type="InterPro" id="IPR027417">
    <property type="entry name" value="P-loop_NTPase"/>
</dbReference>